<dbReference type="Pfam" id="PF03144">
    <property type="entry name" value="GTP_EFTU_D2"/>
    <property type="match status" value="1"/>
</dbReference>
<dbReference type="Gene3D" id="1.10.10.2770">
    <property type="match status" value="1"/>
</dbReference>
<organism evidence="10 11">
    <name type="scientific">Fredinandcohnia salidurans</name>
    <dbReference type="NCBI Taxonomy" id="2595041"/>
    <lineage>
        <taxon>Bacteria</taxon>
        <taxon>Bacillati</taxon>
        <taxon>Bacillota</taxon>
        <taxon>Bacilli</taxon>
        <taxon>Bacillales</taxon>
        <taxon>Bacillaceae</taxon>
        <taxon>Fredinandcohnia</taxon>
    </lineage>
</organism>
<dbReference type="PANTHER" id="PTHR43721:SF22">
    <property type="entry name" value="ELONGATION FACTOR TU, MITOCHONDRIAL"/>
    <property type="match status" value="1"/>
</dbReference>
<dbReference type="SUPFAM" id="SSF46785">
    <property type="entry name" value="Winged helix' DNA-binding domain"/>
    <property type="match status" value="2"/>
</dbReference>
<dbReference type="EMBL" id="JBHUEK010000007">
    <property type="protein sequence ID" value="MFD1778077.1"/>
    <property type="molecule type" value="Genomic_DNA"/>
</dbReference>
<evidence type="ECO:0000256" key="3">
    <source>
        <dbReference type="ARBA" id="ARBA00022490"/>
    </source>
</evidence>
<proteinExistence type="predicted"/>
<evidence type="ECO:0000256" key="7">
    <source>
        <dbReference type="ARBA" id="ARBA00025526"/>
    </source>
</evidence>
<dbReference type="InterPro" id="IPR027417">
    <property type="entry name" value="P-loop_NTPase"/>
</dbReference>
<dbReference type="Pfam" id="PF09107">
    <property type="entry name" value="WHD_3rd_SelB"/>
    <property type="match status" value="1"/>
</dbReference>
<keyword evidence="6" id="KW-0342">GTP-binding</keyword>
<evidence type="ECO:0000313" key="11">
    <source>
        <dbReference type="Proteomes" id="UP001597227"/>
    </source>
</evidence>
<sequence>MTEVYYTIGMAGHIDHGKTTLTRALTGVDTDRLKEEKERNISIEPGYAPLILDNGIHVSIVDVPGHERFIRQMIAGVAGIDLVLLVIASDEGVMPQTKEHLQILNFLGIKKCMIVVSKIERVEKELLELAVDEINDLLADTDYKDAPILYVDSLSGNGIPDLKQAIQKELNNLNQRDNNGSFRLPIDQAFTVQGHGTVVRGTVFEGIVTKDSQLTLLPSEKKIKIRQIQVHNQETEQAQAGQRVALNITGATKDEIKRGDVLVDSENFQVTNTIDVSLQLASSLSIPLKQRSPVKLHVGTTEAYGKIVFFDRNEVQESTDEVPCQIRLDEEIVVRRGDRFILRRPTPVETLGGGWIIQPQAQKYRFGEETITMLKKQMEHSPSEIIDVLLHTHKLLPKLRLIQLSSIQEEEVEEILSSGKYIKVNEKGYSLKRTVSELNDVILKKLTNYHEEFPLRKGISKAELLQEVKQDKNLIEYCINELEQNRAIKKDEQYLSVATFCPNLPKGPMENIVASLLNDGIQPKKWADYIKESAIKNQAPNELKAYLLKTTQAFLLGEDTLVHKNAFDKAVARLQAQTSDRFSLSEAKEILSLSRKYLIPFLELLDEQQLTFREEGNRVWIKK</sequence>
<dbReference type="InterPro" id="IPR005225">
    <property type="entry name" value="Small_GTP-bd"/>
</dbReference>
<comment type="function">
    <text evidence="7">Translation factor necessary for the incorporation of selenocysteine into proteins. It probably replaces EF-Tu for the insertion of selenocysteine directed by the UGA codon. SelB binds GTP and GDP.</text>
</comment>
<accession>A0ABW4MJA0</accession>
<dbReference type="Pfam" id="PF25461">
    <property type="entry name" value="Beta-barrel_SelB"/>
    <property type="match status" value="1"/>
</dbReference>
<evidence type="ECO:0000259" key="9">
    <source>
        <dbReference type="PROSITE" id="PS51722"/>
    </source>
</evidence>
<comment type="subcellular location">
    <subcellularLocation>
        <location evidence="1">Cytoplasm</location>
    </subcellularLocation>
</comment>
<evidence type="ECO:0000256" key="4">
    <source>
        <dbReference type="ARBA" id="ARBA00022741"/>
    </source>
</evidence>
<dbReference type="InterPro" id="IPR050055">
    <property type="entry name" value="EF-Tu_GTPase"/>
</dbReference>
<dbReference type="Proteomes" id="UP001597227">
    <property type="component" value="Unassembled WGS sequence"/>
</dbReference>
<evidence type="ECO:0000256" key="2">
    <source>
        <dbReference type="ARBA" id="ARBA00015953"/>
    </source>
</evidence>
<dbReference type="InterPro" id="IPR036388">
    <property type="entry name" value="WH-like_DNA-bd_sf"/>
</dbReference>
<dbReference type="PANTHER" id="PTHR43721">
    <property type="entry name" value="ELONGATION FACTOR TU-RELATED"/>
    <property type="match status" value="1"/>
</dbReference>
<evidence type="ECO:0000256" key="6">
    <source>
        <dbReference type="ARBA" id="ARBA00023134"/>
    </source>
</evidence>
<dbReference type="Gene3D" id="1.10.10.10">
    <property type="entry name" value="Winged helix-like DNA-binding domain superfamily/Winged helix DNA-binding domain"/>
    <property type="match status" value="1"/>
</dbReference>
<dbReference type="SUPFAM" id="SSF52540">
    <property type="entry name" value="P-loop containing nucleoside triphosphate hydrolases"/>
    <property type="match status" value="1"/>
</dbReference>
<dbReference type="PRINTS" id="PR00315">
    <property type="entry name" value="ELONGATNFCT"/>
</dbReference>
<evidence type="ECO:0000256" key="1">
    <source>
        <dbReference type="ARBA" id="ARBA00004496"/>
    </source>
</evidence>
<dbReference type="SUPFAM" id="SSF50447">
    <property type="entry name" value="Translation proteins"/>
    <property type="match status" value="1"/>
</dbReference>
<feature type="domain" description="Tr-type G" evidence="9">
    <location>
        <begin position="3"/>
        <end position="176"/>
    </location>
</feature>
<gene>
    <name evidence="10" type="primary">selB</name>
    <name evidence="10" type="ORF">ACFSFW_05305</name>
</gene>
<dbReference type="GO" id="GO:0003746">
    <property type="term" value="F:translation elongation factor activity"/>
    <property type="evidence" value="ECO:0007669"/>
    <property type="project" value="UniProtKB-KW"/>
</dbReference>
<dbReference type="InterPro" id="IPR004535">
    <property type="entry name" value="Transl_elong_SelB"/>
</dbReference>
<dbReference type="CDD" id="cd04171">
    <property type="entry name" value="SelB"/>
    <property type="match status" value="1"/>
</dbReference>
<dbReference type="RefSeq" id="WP_388035780.1">
    <property type="nucleotide sequence ID" value="NZ_JBHUEK010000007.1"/>
</dbReference>
<dbReference type="InterPro" id="IPR036390">
    <property type="entry name" value="WH_DNA-bd_sf"/>
</dbReference>
<keyword evidence="4" id="KW-0547">Nucleotide-binding</keyword>
<dbReference type="InterPro" id="IPR057335">
    <property type="entry name" value="Beta-barrel_SelB"/>
</dbReference>
<dbReference type="InterPro" id="IPR009000">
    <property type="entry name" value="Transl_B-barrel_sf"/>
</dbReference>
<keyword evidence="11" id="KW-1185">Reference proteome</keyword>
<dbReference type="Pfam" id="PF09106">
    <property type="entry name" value="WHD_2nd_SelB"/>
    <property type="match status" value="1"/>
</dbReference>
<dbReference type="SUPFAM" id="SSF50465">
    <property type="entry name" value="EF-Tu/eEF-1alpha/eIF2-gamma C-terminal domain"/>
    <property type="match status" value="1"/>
</dbReference>
<keyword evidence="10" id="KW-0251">Elongation factor</keyword>
<dbReference type="CDD" id="cd03696">
    <property type="entry name" value="SelB_II"/>
    <property type="match status" value="1"/>
</dbReference>
<reference evidence="11" key="1">
    <citation type="journal article" date="2019" name="Int. J. Syst. Evol. Microbiol.">
        <title>The Global Catalogue of Microorganisms (GCM) 10K type strain sequencing project: providing services to taxonomists for standard genome sequencing and annotation.</title>
        <authorList>
            <consortium name="The Broad Institute Genomics Platform"/>
            <consortium name="The Broad Institute Genome Sequencing Center for Infectious Disease"/>
            <person name="Wu L."/>
            <person name="Ma J."/>
        </authorList>
    </citation>
    <scope>NUCLEOTIDE SEQUENCE [LARGE SCALE GENOMIC DNA]</scope>
    <source>
        <strain evidence="11">CCUG 15531</strain>
    </source>
</reference>
<dbReference type="NCBIfam" id="TIGR00231">
    <property type="entry name" value="small_GTP"/>
    <property type="match status" value="1"/>
</dbReference>
<dbReference type="PROSITE" id="PS51722">
    <property type="entry name" value="G_TR_2"/>
    <property type="match status" value="1"/>
</dbReference>
<dbReference type="InterPro" id="IPR015190">
    <property type="entry name" value="Elong_fac_SelB-wing-hlx_typ-2"/>
</dbReference>
<dbReference type="InterPro" id="IPR000795">
    <property type="entry name" value="T_Tr_GTP-bd_dom"/>
</dbReference>
<dbReference type="Gene3D" id="2.40.30.10">
    <property type="entry name" value="Translation factors"/>
    <property type="match status" value="1"/>
</dbReference>
<evidence type="ECO:0000313" key="10">
    <source>
        <dbReference type="EMBL" id="MFD1778077.1"/>
    </source>
</evidence>
<dbReference type="CDD" id="cd15491">
    <property type="entry name" value="selB_III"/>
    <property type="match status" value="1"/>
</dbReference>
<dbReference type="InterPro" id="IPR009001">
    <property type="entry name" value="Transl_elong_EF1A/Init_IF2_C"/>
</dbReference>
<name>A0ABW4MJA0_9BACI</name>
<dbReference type="InterPro" id="IPR015191">
    <property type="entry name" value="SelB_WHD4"/>
</dbReference>
<dbReference type="InterPro" id="IPR004161">
    <property type="entry name" value="EFTu-like_2"/>
</dbReference>
<dbReference type="NCBIfam" id="TIGR00475">
    <property type="entry name" value="selB"/>
    <property type="match status" value="1"/>
</dbReference>
<evidence type="ECO:0000256" key="8">
    <source>
        <dbReference type="ARBA" id="ARBA00031615"/>
    </source>
</evidence>
<evidence type="ECO:0000256" key="5">
    <source>
        <dbReference type="ARBA" id="ARBA00022917"/>
    </source>
</evidence>
<keyword evidence="5" id="KW-0648">Protein biosynthesis</keyword>
<keyword evidence="3" id="KW-0963">Cytoplasm</keyword>
<dbReference type="Gene3D" id="3.40.50.300">
    <property type="entry name" value="P-loop containing nucleotide triphosphate hydrolases"/>
    <property type="match status" value="1"/>
</dbReference>
<protein>
    <recommendedName>
        <fullName evidence="2">Selenocysteine-specific elongation factor</fullName>
    </recommendedName>
    <alternativeName>
        <fullName evidence="8">SelB translation factor</fullName>
    </alternativeName>
</protein>
<dbReference type="Pfam" id="PF00009">
    <property type="entry name" value="GTP_EFTU"/>
    <property type="match status" value="1"/>
</dbReference>
<comment type="caution">
    <text evidence="10">The sequence shown here is derived from an EMBL/GenBank/DDBJ whole genome shotgun (WGS) entry which is preliminary data.</text>
</comment>